<dbReference type="Proteomes" id="UP000012065">
    <property type="component" value="Unassembled WGS sequence"/>
</dbReference>
<comment type="caution">
    <text evidence="2">The sequence shown here is derived from an EMBL/GenBank/DDBJ whole genome shotgun (WGS) entry which is preliminary data.</text>
</comment>
<dbReference type="EMBL" id="CAOJ01011722">
    <property type="protein sequence ID" value="CCO33586.1"/>
    <property type="molecule type" value="Genomic_DNA"/>
</dbReference>
<gene>
    <name evidence="2" type="ORF">BN14_07670</name>
</gene>
<feature type="compositionally biased region" description="Basic and acidic residues" evidence="1">
    <location>
        <begin position="113"/>
        <end position="123"/>
    </location>
</feature>
<dbReference type="HOGENOM" id="CLU_123677_0_0_1"/>
<organism evidence="2 3">
    <name type="scientific">Thanatephorus cucumeris (strain AG1-IB / isolate 7/3/14)</name>
    <name type="common">Lettuce bottom rot fungus</name>
    <name type="synonym">Rhizoctonia solani</name>
    <dbReference type="NCBI Taxonomy" id="1108050"/>
    <lineage>
        <taxon>Eukaryota</taxon>
        <taxon>Fungi</taxon>
        <taxon>Dikarya</taxon>
        <taxon>Basidiomycota</taxon>
        <taxon>Agaricomycotina</taxon>
        <taxon>Agaricomycetes</taxon>
        <taxon>Cantharellales</taxon>
        <taxon>Ceratobasidiaceae</taxon>
        <taxon>Rhizoctonia</taxon>
        <taxon>Rhizoctonia solani AG-1</taxon>
    </lineage>
</organism>
<accession>M5C2F4</accession>
<feature type="region of interest" description="Disordered" evidence="1">
    <location>
        <begin position="21"/>
        <end position="52"/>
    </location>
</feature>
<evidence type="ECO:0000313" key="2">
    <source>
        <dbReference type="EMBL" id="CCO33586.1"/>
    </source>
</evidence>
<feature type="region of interest" description="Disordered" evidence="1">
    <location>
        <begin position="81"/>
        <end position="144"/>
    </location>
</feature>
<evidence type="ECO:0000313" key="3">
    <source>
        <dbReference type="Proteomes" id="UP000012065"/>
    </source>
</evidence>
<dbReference type="AlphaFoldDB" id="M5C2F4"/>
<name>M5C2F4_THACB</name>
<evidence type="ECO:0000256" key="1">
    <source>
        <dbReference type="SAM" id="MobiDB-lite"/>
    </source>
</evidence>
<protein>
    <submittedName>
        <fullName evidence="2">Uncharacterized protein</fullName>
    </submittedName>
</protein>
<proteinExistence type="predicted"/>
<reference evidence="2 3" key="1">
    <citation type="journal article" date="2013" name="J. Biotechnol.">
        <title>Establishment and interpretation of the genome sequence of the phytopathogenic fungus Rhizoctonia solani AG1-IB isolate 7/3/14.</title>
        <authorList>
            <person name="Wibberg D.W."/>
            <person name="Jelonek L.J."/>
            <person name="Rupp O.R."/>
            <person name="Hennig M.H."/>
            <person name="Eikmeyer F.E."/>
            <person name="Goesmann A.G."/>
            <person name="Hartmann A.H."/>
            <person name="Borriss R.B."/>
            <person name="Grosch R.G."/>
            <person name="Puehler A.P."/>
            <person name="Schlueter A.S."/>
        </authorList>
    </citation>
    <scope>NUCLEOTIDE SEQUENCE [LARGE SCALE GENOMIC DNA]</scope>
    <source>
        <strain evidence="3">AG1-IB / isolate 7/3/14</strain>
    </source>
</reference>
<sequence>MSHRRSTSDSTAPIFVAHDLQFAGQGEEKDQYNAAQRYDWDDVPPKLTEPRVPYEVTQPFDYAAPKKLKVLGSAENLVAAARRSTRTRKDENTPVASESELVRQPTKKRGRPRRSEASKKTDDGDNTEDESYIETTHGTKRRPQVRILSYPTELLLLFAPATTC</sequence>